<feature type="compositionally biased region" description="Acidic residues" evidence="1">
    <location>
        <begin position="611"/>
        <end position="627"/>
    </location>
</feature>
<evidence type="ECO:0000313" key="2">
    <source>
        <dbReference type="EMBL" id="TKA29995.1"/>
    </source>
</evidence>
<dbReference type="AlphaFoldDB" id="A0A4U0U711"/>
<feature type="region of interest" description="Disordered" evidence="1">
    <location>
        <begin position="608"/>
        <end position="627"/>
    </location>
</feature>
<protein>
    <submittedName>
        <fullName evidence="2">Uncharacterized protein</fullName>
    </submittedName>
</protein>
<dbReference type="PANTHER" id="PTHR38119">
    <property type="entry name" value="BTB DOMAIN-CONTAINING PROTEIN-RELATED"/>
    <property type="match status" value="1"/>
</dbReference>
<dbReference type="OrthoDB" id="5280838at2759"/>
<dbReference type="STRING" id="329885.A0A4U0U711"/>
<dbReference type="EMBL" id="NAJP01000105">
    <property type="protein sequence ID" value="TKA29995.1"/>
    <property type="molecule type" value="Genomic_DNA"/>
</dbReference>
<proteinExistence type="predicted"/>
<evidence type="ECO:0000313" key="3">
    <source>
        <dbReference type="Proteomes" id="UP000310066"/>
    </source>
</evidence>
<feature type="region of interest" description="Disordered" evidence="1">
    <location>
        <begin position="1"/>
        <end position="70"/>
    </location>
</feature>
<gene>
    <name evidence="2" type="ORF">B0A54_15549</name>
</gene>
<feature type="compositionally biased region" description="Polar residues" evidence="1">
    <location>
        <begin position="32"/>
        <end position="41"/>
    </location>
</feature>
<organism evidence="2 3">
    <name type="scientific">Friedmanniomyces endolithicus</name>
    <dbReference type="NCBI Taxonomy" id="329885"/>
    <lineage>
        <taxon>Eukaryota</taxon>
        <taxon>Fungi</taxon>
        <taxon>Dikarya</taxon>
        <taxon>Ascomycota</taxon>
        <taxon>Pezizomycotina</taxon>
        <taxon>Dothideomycetes</taxon>
        <taxon>Dothideomycetidae</taxon>
        <taxon>Mycosphaerellales</taxon>
        <taxon>Teratosphaeriaceae</taxon>
        <taxon>Friedmanniomyces</taxon>
    </lineage>
</organism>
<comment type="caution">
    <text evidence="2">The sequence shown here is derived from an EMBL/GenBank/DDBJ whole genome shotgun (WGS) entry which is preliminary data.</text>
</comment>
<accession>A0A4U0U711</accession>
<sequence>MSELGDTPSSMQLTPEPQGLPDTEAMAVDSEFQAQVAAQKQENFKSMGDEGEHGEHGEHGERQTSETLESMSAKLPAGSCFHAWESSPVNASPAECTPSRTECRVQIQGLLGVHRPSTQGVAADIEATDRTLVHNMNTDVAPTGRSLAQDMDAENAAIKAEQQPTLLQKALAAMTKKKAPKQLTHGDILLVLDVHDLTKTLRIDSKVLRHQLPLDSHILRLVEAAGGADNTSINGVSVLAVLENSATAGVPTLHIQALNVPAPAFAFLSPGTSSKTDDIEMKVEEGSGEDGDAATIPAGLPEHGIDWTKAHDSLVRIIMFLPNISAQKCGLPLDAETALHTLESVVTLASHYNCLQVVRSAFMSIASTWISGRSLYPAIANHPHDWLLLAIELRSQLVYNEALVHMVGLYPNGKLTSLPDELRSLIATESLGLHYQRQEIDQQLFMTTLGKTSRQSDAAKIIAGDTRIKPVSQHWHPVLWNLVNLWRDYISEHLAHIKTGPWERAEATPTCGHSDNIHDAAVPECLTVAGFYRTLHRGGDAYMAVEDVIASWKGPKDRGFEAEVRTHSKMLKARAAELVGPLVRSSLQFERRGRLPYLTCVEVEAVPWTAEGEDEEDGEEEEGMDVS</sequence>
<dbReference type="PANTHER" id="PTHR38119:SF1">
    <property type="entry name" value="BTB DOMAIN-CONTAINING PROTEIN"/>
    <property type="match status" value="1"/>
</dbReference>
<evidence type="ECO:0000256" key="1">
    <source>
        <dbReference type="SAM" id="MobiDB-lite"/>
    </source>
</evidence>
<feature type="compositionally biased region" description="Basic and acidic residues" evidence="1">
    <location>
        <begin position="47"/>
        <end position="64"/>
    </location>
</feature>
<dbReference type="Proteomes" id="UP000310066">
    <property type="component" value="Unassembled WGS sequence"/>
</dbReference>
<reference evidence="2 3" key="1">
    <citation type="submission" date="2017-03" db="EMBL/GenBank/DDBJ databases">
        <title>Genomes of endolithic fungi from Antarctica.</title>
        <authorList>
            <person name="Coleine C."/>
            <person name="Masonjones S."/>
            <person name="Stajich J.E."/>
        </authorList>
    </citation>
    <scope>NUCLEOTIDE SEQUENCE [LARGE SCALE GENOMIC DNA]</scope>
    <source>
        <strain evidence="2 3">CCFEE 5311</strain>
    </source>
</reference>
<name>A0A4U0U711_9PEZI</name>